<dbReference type="GO" id="GO:1901605">
    <property type="term" value="P:alpha-amino acid metabolic process"/>
    <property type="evidence" value="ECO:0007669"/>
    <property type="project" value="TreeGrafter"/>
</dbReference>
<dbReference type="Proteomes" id="UP000054477">
    <property type="component" value="Unassembled WGS sequence"/>
</dbReference>
<dbReference type="InterPro" id="IPR004839">
    <property type="entry name" value="Aminotransferase_I/II_large"/>
</dbReference>
<reference evidence="9" key="2">
    <citation type="submission" date="2015-01" db="EMBL/GenBank/DDBJ databases">
        <title>Evolutionary Origins and Diversification of the Mycorrhizal Mutualists.</title>
        <authorList>
            <consortium name="DOE Joint Genome Institute"/>
            <consortium name="Mycorrhizal Genomics Consortium"/>
            <person name="Kohler A."/>
            <person name="Kuo A."/>
            <person name="Nagy L.G."/>
            <person name="Floudas D."/>
            <person name="Copeland A."/>
            <person name="Barry K.W."/>
            <person name="Cichocki N."/>
            <person name="Veneault-Fourrey C."/>
            <person name="LaButti K."/>
            <person name="Lindquist E.A."/>
            <person name="Lipzen A."/>
            <person name="Lundell T."/>
            <person name="Morin E."/>
            <person name="Murat C."/>
            <person name="Riley R."/>
            <person name="Ohm R."/>
            <person name="Sun H."/>
            <person name="Tunlid A."/>
            <person name="Henrissat B."/>
            <person name="Grigoriev I.V."/>
            <person name="Hibbett D.S."/>
            <person name="Martin F."/>
        </authorList>
    </citation>
    <scope>NUCLEOTIDE SEQUENCE [LARGE SCALE GENOMIC DNA]</scope>
    <source>
        <strain evidence="9">LaAM-08-1</strain>
    </source>
</reference>
<evidence type="ECO:0000313" key="9">
    <source>
        <dbReference type="Proteomes" id="UP000054477"/>
    </source>
</evidence>
<reference evidence="8 9" key="1">
    <citation type="submission" date="2014-04" db="EMBL/GenBank/DDBJ databases">
        <authorList>
            <consortium name="DOE Joint Genome Institute"/>
            <person name="Kuo A."/>
            <person name="Kohler A."/>
            <person name="Nagy L.G."/>
            <person name="Floudas D."/>
            <person name="Copeland A."/>
            <person name="Barry K.W."/>
            <person name="Cichocki N."/>
            <person name="Veneault-Fourrey C."/>
            <person name="LaButti K."/>
            <person name="Lindquist E.A."/>
            <person name="Lipzen A."/>
            <person name="Lundell T."/>
            <person name="Morin E."/>
            <person name="Murat C."/>
            <person name="Sun H."/>
            <person name="Tunlid A."/>
            <person name="Henrissat B."/>
            <person name="Grigoriev I.V."/>
            <person name="Hibbett D.S."/>
            <person name="Martin F."/>
            <person name="Nordberg H.P."/>
            <person name="Cantor M.N."/>
            <person name="Hua S.X."/>
        </authorList>
    </citation>
    <scope>NUCLEOTIDE SEQUENCE [LARGE SCALE GENOMIC DNA]</scope>
    <source>
        <strain evidence="8 9">LaAM-08-1</strain>
    </source>
</reference>
<evidence type="ECO:0000256" key="6">
    <source>
        <dbReference type="SAM" id="MobiDB-lite"/>
    </source>
</evidence>
<proteinExistence type="inferred from homology"/>
<keyword evidence="4" id="KW-0808">Transferase</keyword>
<keyword evidence="3" id="KW-0032">Aminotransferase</keyword>
<dbReference type="GO" id="GO:0030170">
    <property type="term" value="F:pyridoxal phosphate binding"/>
    <property type="evidence" value="ECO:0007669"/>
    <property type="project" value="InterPro"/>
</dbReference>
<evidence type="ECO:0000256" key="2">
    <source>
        <dbReference type="ARBA" id="ARBA00007441"/>
    </source>
</evidence>
<organism evidence="8 9">
    <name type="scientific">Laccaria amethystina LaAM-08-1</name>
    <dbReference type="NCBI Taxonomy" id="1095629"/>
    <lineage>
        <taxon>Eukaryota</taxon>
        <taxon>Fungi</taxon>
        <taxon>Dikarya</taxon>
        <taxon>Basidiomycota</taxon>
        <taxon>Agaricomycotina</taxon>
        <taxon>Agaricomycetes</taxon>
        <taxon>Agaricomycetidae</taxon>
        <taxon>Agaricales</taxon>
        <taxon>Agaricineae</taxon>
        <taxon>Hydnangiaceae</taxon>
        <taxon>Laccaria</taxon>
    </lineage>
</organism>
<comment type="cofactor">
    <cofactor evidence="1">
        <name>pyridoxal 5'-phosphate</name>
        <dbReference type="ChEBI" id="CHEBI:597326"/>
    </cofactor>
</comment>
<sequence length="538" mass="60135">MEKNRQTSVDLSHHLSRVAKARSPSPLKDLQKYFGKEGIISLAGGLPSPEYFPFASITADALVPDAFSWTPDNGSSFAWIWNLFSATKEKTTQVSIPKYSTKPEDLNLATALQYSRASGIPQLQEIVEKFTAQVYKPAYTDFKTFLHTGNTDGWFKTVGTLCNPGEGVLASEWTYPSALAGMRPYGVRPVPVPMDGQGMRADALHKLLSEWDADTRGMPRPHVMYTIPVGQNPTGAVRGRKRSMTYVSSLVNVIIVEDDPYYFLQLGPYATPAERSPASDDDEEYYLSQLVPSYLRFDYEGRVIRLDTFSKTIAPGCRLGWFTCNPVFAERLERQSETSTQAPCGFGQALVTTVLLDWQSSGYIRWLKGMLLLHLSHFSLKMQYKHRRDFFIDCLAEEFHLETEPAIHGIYEGCDVYHVSQRSTVEKPGYLAEKPDPAVLFSFVPPASGMFIWLKINFDNHPALSSVGSEELENKLWVALAEAGVLLGPGNMFSATPVSGNEEGFGHFRVSFSNAKLEDLKRAVSIFAQVLRAFHQMK</sequence>
<dbReference type="AlphaFoldDB" id="A0A0C9XYH2"/>
<evidence type="ECO:0000256" key="5">
    <source>
        <dbReference type="ARBA" id="ARBA00022898"/>
    </source>
</evidence>
<keyword evidence="5" id="KW-0663">Pyridoxal phosphate</keyword>
<dbReference type="PANTHER" id="PTHR42790:SF1">
    <property type="entry name" value="AROMATIC AMINO ACID AMINOTRANSFERASE, HYPOTHETICAL (EUROFUNG)"/>
    <property type="match status" value="1"/>
</dbReference>
<evidence type="ECO:0000256" key="4">
    <source>
        <dbReference type="ARBA" id="ARBA00022679"/>
    </source>
</evidence>
<dbReference type="InterPro" id="IPR015421">
    <property type="entry name" value="PyrdxlP-dep_Trfase_major"/>
</dbReference>
<keyword evidence="9" id="KW-1185">Reference proteome</keyword>
<dbReference type="GO" id="GO:0008483">
    <property type="term" value="F:transaminase activity"/>
    <property type="evidence" value="ECO:0007669"/>
    <property type="project" value="UniProtKB-KW"/>
</dbReference>
<dbReference type="SUPFAM" id="SSF53383">
    <property type="entry name" value="PLP-dependent transferases"/>
    <property type="match status" value="1"/>
</dbReference>
<evidence type="ECO:0000259" key="7">
    <source>
        <dbReference type="Pfam" id="PF00155"/>
    </source>
</evidence>
<dbReference type="PANTHER" id="PTHR42790">
    <property type="entry name" value="AMINOTRANSFERASE"/>
    <property type="match status" value="1"/>
</dbReference>
<gene>
    <name evidence="8" type="ORF">K443DRAFT_88812</name>
</gene>
<dbReference type="EMBL" id="KN838551">
    <property type="protein sequence ID" value="KIK06739.1"/>
    <property type="molecule type" value="Genomic_DNA"/>
</dbReference>
<dbReference type="HOGENOM" id="CLU_017584_0_5_1"/>
<feature type="compositionally biased region" description="Polar residues" evidence="6">
    <location>
        <begin position="1"/>
        <end position="10"/>
    </location>
</feature>
<dbReference type="Gene3D" id="3.40.640.10">
    <property type="entry name" value="Type I PLP-dependent aspartate aminotransferase-like (Major domain)"/>
    <property type="match status" value="1"/>
</dbReference>
<dbReference type="Pfam" id="PF00155">
    <property type="entry name" value="Aminotran_1_2"/>
    <property type="match status" value="1"/>
</dbReference>
<feature type="region of interest" description="Disordered" evidence="6">
    <location>
        <begin position="1"/>
        <end position="23"/>
    </location>
</feature>
<dbReference type="OrthoDB" id="691673at2759"/>
<name>A0A0C9XYH2_9AGAR</name>
<feature type="domain" description="Aminotransferase class I/classII large" evidence="7">
    <location>
        <begin position="111"/>
        <end position="360"/>
    </location>
</feature>
<evidence type="ECO:0000256" key="1">
    <source>
        <dbReference type="ARBA" id="ARBA00001933"/>
    </source>
</evidence>
<protein>
    <recommendedName>
        <fullName evidence="7">Aminotransferase class I/classII large domain-containing protein</fullName>
    </recommendedName>
</protein>
<dbReference type="InterPro" id="IPR050859">
    <property type="entry name" value="Class-I_PLP-dep_aminotransf"/>
</dbReference>
<dbReference type="STRING" id="1095629.A0A0C9XYH2"/>
<dbReference type="CDD" id="cd00609">
    <property type="entry name" value="AAT_like"/>
    <property type="match status" value="1"/>
</dbReference>
<accession>A0A0C9XYH2</accession>
<evidence type="ECO:0000313" key="8">
    <source>
        <dbReference type="EMBL" id="KIK06739.1"/>
    </source>
</evidence>
<evidence type="ECO:0000256" key="3">
    <source>
        <dbReference type="ARBA" id="ARBA00022576"/>
    </source>
</evidence>
<dbReference type="InterPro" id="IPR015424">
    <property type="entry name" value="PyrdxlP-dep_Trfase"/>
</dbReference>
<comment type="similarity">
    <text evidence="2">Belongs to the class-I pyridoxal-phosphate-dependent aminotransferase family.</text>
</comment>